<name>A0A9Q1HGJ1_HOLLE</name>
<protein>
    <submittedName>
        <fullName evidence="1">Uncharacterized protein</fullName>
    </submittedName>
</protein>
<proteinExistence type="predicted"/>
<accession>A0A9Q1HGJ1</accession>
<evidence type="ECO:0000313" key="1">
    <source>
        <dbReference type="EMBL" id="KAJ8045674.1"/>
    </source>
</evidence>
<sequence length="99" mass="11439">MKLVFTGHRSDSSLMHYSRTSDKQKKVMSTELANQMNENVPEVQSNADTILDNLPEVLLTDSQEQLILIESNQFNIRNSMESSSTQQFHFHGRITFYTK</sequence>
<keyword evidence="2" id="KW-1185">Reference proteome</keyword>
<organism evidence="1 2">
    <name type="scientific">Holothuria leucospilota</name>
    <name type="common">Black long sea cucumber</name>
    <name type="synonym">Mertensiothuria leucospilota</name>
    <dbReference type="NCBI Taxonomy" id="206669"/>
    <lineage>
        <taxon>Eukaryota</taxon>
        <taxon>Metazoa</taxon>
        <taxon>Echinodermata</taxon>
        <taxon>Eleutherozoa</taxon>
        <taxon>Echinozoa</taxon>
        <taxon>Holothuroidea</taxon>
        <taxon>Aspidochirotacea</taxon>
        <taxon>Aspidochirotida</taxon>
        <taxon>Holothuriidae</taxon>
        <taxon>Holothuria</taxon>
    </lineage>
</organism>
<dbReference type="EMBL" id="JAIZAY010000003">
    <property type="protein sequence ID" value="KAJ8045674.1"/>
    <property type="molecule type" value="Genomic_DNA"/>
</dbReference>
<evidence type="ECO:0000313" key="2">
    <source>
        <dbReference type="Proteomes" id="UP001152320"/>
    </source>
</evidence>
<dbReference type="AlphaFoldDB" id="A0A9Q1HGJ1"/>
<reference evidence="1" key="1">
    <citation type="submission" date="2021-10" db="EMBL/GenBank/DDBJ databases">
        <title>Tropical sea cucumber genome reveals ecological adaptation and Cuvierian tubules defense mechanism.</title>
        <authorList>
            <person name="Chen T."/>
        </authorList>
    </citation>
    <scope>NUCLEOTIDE SEQUENCE</scope>
    <source>
        <strain evidence="1">Nanhai2018</strain>
        <tissue evidence="1">Muscle</tissue>
    </source>
</reference>
<comment type="caution">
    <text evidence="1">The sequence shown here is derived from an EMBL/GenBank/DDBJ whole genome shotgun (WGS) entry which is preliminary data.</text>
</comment>
<dbReference type="Proteomes" id="UP001152320">
    <property type="component" value="Chromosome 3"/>
</dbReference>
<gene>
    <name evidence="1" type="ORF">HOLleu_08721</name>
</gene>